<comment type="caution">
    <text evidence="2">The sequence shown here is derived from an EMBL/GenBank/DDBJ whole genome shotgun (WGS) entry which is preliminary data.</text>
</comment>
<protein>
    <submittedName>
        <fullName evidence="2">Uncharacterized protein</fullName>
    </submittedName>
</protein>
<reference evidence="2" key="1">
    <citation type="submission" date="2023-11" db="EMBL/GenBank/DDBJ databases">
        <title>Genome assemblies of two species of porcelain crab, Petrolisthes cinctipes and Petrolisthes manimaculis (Anomura: Porcellanidae).</title>
        <authorList>
            <person name="Angst P."/>
        </authorList>
    </citation>
    <scope>NUCLEOTIDE SEQUENCE</scope>
    <source>
        <strain evidence="2">PB745_02</strain>
        <tissue evidence="2">Gill</tissue>
    </source>
</reference>
<feature type="chain" id="PRO_5042281758" evidence="1">
    <location>
        <begin position="20"/>
        <end position="114"/>
    </location>
</feature>
<keyword evidence="1" id="KW-0732">Signal</keyword>
<evidence type="ECO:0000313" key="2">
    <source>
        <dbReference type="EMBL" id="KAK4293798.1"/>
    </source>
</evidence>
<gene>
    <name evidence="2" type="ORF">Pmani_033522</name>
</gene>
<dbReference type="EMBL" id="JAWZYT010004452">
    <property type="protein sequence ID" value="KAK4293798.1"/>
    <property type="molecule type" value="Genomic_DNA"/>
</dbReference>
<accession>A0AAE1NQA8</accession>
<name>A0AAE1NQA8_9EUCA</name>
<keyword evidence="3" id="KW-1185">Reference proteome</keyword>
<proteinExistence type="predicted"/>
<feature type="signal peptide" evidence="1">
    <location>
        <begin position="1"/>
        <end position="19"/>
    </location>
</feature>
<dbReference type="Proteomes" id="UP001292094">
    <property type="component" value="Unassembled WGS sequence"/>
</dbReference>
<sequence length="114" mass="13018">MRTCVLVYVFLFLVTGSQSLMFKPSPEFEADGRVLRPGNRLRNYYGSRVYTYSCPCGAGLSCKPRWSSTLYGRSVMEDPKCMPETMHPYILAIRGHGYNVYDRHNNVINIVPAE</sequence>
<organism evidence="2 3">
    <name type="scientific">Petrolisthes manimaculis</name>
    <dbReference type="NCBI Taxonomy" id="1843537"/>
    <lineage>
        <taxon>Eukaryota</taxon>
        <taxon>Metazoa</taxon>
        <taxon>Ecdysozoa</taxon>
        <taxon>Arthropoda</taxon>
        <taxon>Crustacea</taxon>
        <taxon>Multicrustacea</taxon>
        <taxon>Malacostraca</taxon>
        <taxon>Eumalacostraca</taxon>
        <taxon>Eucarida</taxon>
        <taxon>Decapoda</taxon>
        <taxon>Pleocyemata</taxon>
        <taxon>Anomura</taxon>
        <taxon>Galatheoidea</taxon>
        <taxon>Porcellanidae</taxon>
        <taxon>Petrolisthes</taxon>
    </lineage>
</organism>
<dbReference type="AlphaFoldDB" id="A0AAE1NQA8"/>
<evidence type="ECO:0000313" key="3">
    <source>
        <dbReference type="Proteomes" id="UP001292094"/>
    </source>
</evidence>
<evidence type="ECO:0000256" key="1">
    <source>
        <dbReference type="SAM" id="SignalP"/>
    </source>
</evidence>